<dbReference type="OrthoDB" id="428263at2"/>
<evidence type="ECO:0000313" key="2">
    <source>
        <dbReference type="EMBL" id="SCB07759.1"/>
    </source>
</evidence>
<dbReference type="Proteomes" id="UP000199435">
    <property type="component" value="Unassembled WGS sequence"/>
</dbReference>
<name>A0A1C3TWZ9_9HYPH</name>
<keyword evidence="1" id="KW-0472">Membrane</keyword>
<dbReference type="InterPro" id="IPR013901">
    <property type="entry name" value="Anthrone_oxy"/>
</dbReference>
<sequence length="159" mass="17100">MTFPITSIALIIAALSSGLLAGVYFAFSTFVMQSLARLPVDQGIAAMQSINVTIVRSPFIVVFMLAAALSVFIAAMAIVYWRGGVSVMMLAGAALYIVASFLSTIVFNVPLNDALDKVDGHTAEAAQLWTTYLSDWMQWNHVRTVASLLAACAFVRALF</sequence>
<dbReference type="Pfam" id="PF08592">
    <property type="entry name" value="Anthrone_oxy"/>
    <property type="match status" value="1"/>
</dbReference>
<gene>
    <name evidence="2" type="ORF">GA0061102_1001123</name>
</gene>
<protein>
    <submittedName>
        <fullName evidence="2">Uncharacterized membrane protein</fullName>
    </submittedName>
</protein>
<dbReference type="RefSeq" id="WP_092843064.1">
    <property type="nucleotide sequence ID" value="NZ_FMAH01000001.1"/>
</dbReference>
<feature type="transmembrane region" description="Helical" evidence="1">
    <location>
        <begin position="6"/>
        <end position="27"/>
    </location>
</feature>
<organism evidence="2 3">
    <name type="scientific">Rhizobium miluonense</name>
    <dbReference type="NCBI Taxonomy" id="411945"/>
    <lineage>
        <taxon>Bacteria</taxon>
        <taxon>Pseudomonadati</taxon>
        <taxon>Pseudomonadota</taxon>
        <taxon>Alphaproteobacteria</taxon>
        <taxon>Hyphomicrobiales</taxon>
        <taxon>Rhizobiaceae</taxon>
        <taxon>Rhizobium/Agrobacterium group</taxon>
        <taxon>Rhizobium</taxon>
    </lineage>
</organism>
<keyword evidence="1" id="KW-1133">Transmembrane helix</keyword>
<evidence type="ECO:0000256" key="1">
    <source>
        <dbReference type="SAM" id="Phobius"/>
    </source>
</evidence>
<reference evidence="3" key="1">
    <citation type="submission" date="2016-08" db="EMBL/GenBank/DDBJ databases">
        <authorList>
            <person name="Varghese N."/>
            <person name="Submissions Spin"/>
        </authorList>
    </citation>
    <scope>NUCLEOTIDE SEQUENCE [LARGE SCALE GENOMIC DNA]</scope>
    <source>
        <strain evidence="3">HAMBI 2971</strain>
    </source>
</reference>
<accession>A0A1C3TWZ9</accession>
<keyword evidence="3" id="KW-1185">Reference proteome</keyword>
<dbReference type="AlphaFoldDB" id="A0A1C3TWZ9"/>
<dbReference type="STRING" id="411945.GA0061102_1001123"/>
<keyword evidence="1" id="KW-0812">Transmembrane</keyword>
<dbReference type="EMBL" id="FMAH01000001">
    <property type="protein sequence ID" value="SCB07759.1"/>
    <property type="molecule type" value="Genomic_DNA"/>
</dbReference>
<feature type="transmembrane region" description="Helical" evidence="1">
    <location>
        <begin position="59"/>
        <end position="81"/>
    </location>
</feature>
<evidence type="ECO:0000313" key="3">
    <source>
        <dbReference type="Proteomes" id="UP000199435"/>
    </source>
</evidence>
<proteinExistence type="predicted"/>
<feature type="transmembrane region" description="Helical" evidence="1">
    <location>
        <begin position="87"/>
        <end position="107"/>
    </location>
</feature>